<dbReference type="PANTHER" id="PTHR21600:SF87">
    <property type="entry name" value="RNA PSEUDOURIDYLATE SYNTHASE DOMAIN-CONTAINING PROTEIN 1"/>
    <property type="match status" value="1"/>
</dbReference>
<comment type="similarity">
    <text evidence="1">Belongs to the pseudouridine synthase RluA family.</text>
</comment>
<dbReference type="GO" id="GO:0003723">
    <property type="term" value="F:RNA binding"/>
    <property type="evidence" value="ECO:0007669"/>
    <property type="project" value="InterPro"/>
</dbReference>
<dbReference type="eggNOG" id="KOG1919">
    <property type="taxonomic scope" value="Eukaryota"/>
</dbReference>
<dbReference type="AlphaFoldDB" id="E1ZDP0"/>
<dbReference type="GeneID" id="17355429"/>
<dbReference type="STRING" id="554065.E1ZDP0"/>
<name>E1ZDP0_CHLVA</name>
<evidence type="ECO:0000259" key="2">
    <source>
        <dbReference type="Pfam" id="PF00849"/>
    </source>
</evidence>
<keyword evidence="4" id="KW-1185">Reference proteome</keyword>
<dbReference type="Proteomes" id="UP000008141">
    <property type="component" value="Unassembled WGS sequence"/>
</dbReference>
<evidence type="ECO:0000256" key="1">
    <source>
        <dbReference type="ARBA" id="ARBA00010876"/>
    </source>
</evidence>
<evidence type="ECO:0000313" key="4">
    <source>
        <dbReference type="Proteomes" id="UP000008141"/>
    </source>
</evidence>
<feature type="domain" description="Pseudouridine synthase RsuA/RluA-like" evidence="2">
    <location>
        <begin position="24"/>
        <end position="185"/>
    </location>
</feature>
<dbReference type="InterPro" id="IPR050188">
    <property type="entry name" value="RluA_PseudoU_synthase"/>
</dbReference>
<dbReference type="RefSeq" id="XP_005847997.1">
    <property type="nucleotide sequence ID" value="XM_005847935.1"/>
</dbReference>
<reference evidence="3 4" key="1">
    <citation type="journal article" date="2010" name="Plant Cell">
        <title>The Chlorella variabilis NC64A genome reveals adaptation to photosymbiosis, coevolution with viruses, and cryptic sex.</title>
        <authorList>
            <person name="Blanc G."/>
            <person name="Duncan G."/>
            <person name="Agarkova I."/>
            <person name="Borodovsky M."/>
            <person name="Gurnon J."/>
            <person name="Kuo A."/>
            <person name="Lindquist E."/>
            <person name="Lucas S."/>
            <person name="Pangilinan J."/>
            <person name="Polle J."/>
            <person name="Salamov A."/>
            <person name="Terry A."/>
            <person name="Yamada T."/>
            <person name="Dunigan D.D."/>
            <person name="Grigoriev I.V."/>
            <person name="Claverie J.M."/>
            <person name="Van Etten J.L."/>
        </authorList>
    </citation>
    <scope>NUCLEOTIDE SEQUENCE [LARGE SCALE GENOMIC DNA]</scope>
    <source>
        <strain evidence="3 4">NC64A</strain>
    </source>
</reference>
<dbReference type="PANTHER" id="PTHR21600">
    <property type="entry name" value="MITOCHONDRIAL RNA PSEUDOURIDINE SYNTHASE"/>
    <property type="match status" value="1"/>
</dbReference>
<proteinExistence type="inferred from homology"/>
<dbReference type="InterPro" id="IPR006145">
    <property type="entry name" value="PsdUridine_synth_RsuA/RluA"/>
</dbReference>
<dbReference type="GO" id="GO:0009982">
    <property type="term" value="F:pseudouridine synthase activity"/>
    <property type="evidence" value="ECO:0007669"/>
    <property type="project" value="InterPro"/>
</dbReference>
<dbReference type="OMA" id="HACAIRI"/>
<dbReference type="CDD" id="cd02869">
    <property type="entry name" value="PseudoU_synth_RluA_like"/>
    <property type="match status" value="1"/>
</dbReference>
<dbReference type="OrthoDB" id="418349at2759"/>
<dbReference type="InParanoid" id="E1ZDP0"/>
<dbReference type="GO" id="GO:0000455">
    <property type="term" value="P:enzyme-directed rRNA pseudouridine synthesis"/>
    <property type="evidence" value="ECO:0007669"/>
    <property type="project" value="TreeGrafter"/>
</dbReference>
<dbReference type="EMBL" id="GL433843">
    <property type="protein sequence ID" value="EFN55895.1"/>
    <property type="molecule type" value="Genomic_DNA"/>
</dbReference>
<dbReference type="Pfam" id="PF00849">
    <property type="entry name" value="PseudoU_synth_2"/>
    <property type="match status" value="1"/>
</dbReference>
<dbReference type="SUPFAM" id="SSF55120">
    <property type="entry name" value="Pseudouridine synthase"/>
    <property type="match status" value="1"/>
</dbReference>
<sequence length="274" mass="29767">MASATALPVQPQVRLLHHSPAGCVIVHKPPGVPFHATGDQPGLMQLIRSQQGQAHLPYEGPLWPVHRLDLICSGCVVLATRQEAAGELIGAFRQRQVHKYYCALSDRRPSKKMGSVAGEMQRGRRGAWMLARSSAAPAADAPAPPVYKAVTRFTSTAVLGSRPGLRAFLLKPETGRTHQLRVALKSLGSPVLGDERYAQKEAAAWEERAYLHCAALRFELGGAAVQVVCPPEHGAEFADSPGFRAVFDAWLPQSMEQELGPWFADSKLLRSSLQ</sequence>
<dbReference type="InterPro" id="IPR020103">
    <property type="entry name" value="PsdUridine_synth_cat_dom_sf"/>
</dbReference>
<organism evidence="4">
    <name type="scientific">Chlorella variabilis</name>
    <name type="common">Green alga</name>
    <dbReference type="NCBI Taxonomy" id="554065"/>
    <lineage>
        <taxon>Eukaryota</taxon>
        <taxon>Viridiplantae</taxon>
        <taxon>Chlorophyta</taxon>
        <taxon>core chlorophytes</taxon>
        <taxon>Trebouxiophyceae</taxon>
        <taxon>Chlorellales</taxon>
        <taxon>Chlorellaceae</taxon>
        <taxon>Chlorella clade</taxon>
        <taxon>Chlorella</taxon>
    </lineage>
</organism>
<gene>
    <name evidence="3" type="ORF">CHLNCDRAFT_145520</name>
</gene>
<dbReference type="Gene3D" id="3.30.2350.10">
    <property type="entry name" value="Pseudouridine synthase"/>
    <property type="match status" value="1"/>
</dbReference>
<dbReference type="KEGG" id="cvr:CHLNCDRAFT_145520"/>
<protein>
    <recommendedName>
        <fullName evidence="2">Pseudouridine synthase RsuA/RluA-like domain-containing protein</fullName>
    </recommendedName>
</protein>
<evidence type="ECO:0000313" key="3">
    <source>
        <dbReference type="EMBL" id="EFN55895.1"/>
    </source>
</evidence>
<accession>E1ZDP0</accession>